<dbReference type="AlphaFoldDB" id="A0A5C1NKB7"/>
<dbReference type="CDD" id="cd13539">
    <property type="entry name" value="PBP2_AvModA"/>
    <property type="match status" value="1"/>
</dbReference>
<dbReference type="InterPro" id="IPR044084">
    <property type="entry name" value="AvModA-like_subst-bd"/>
</dbReference>
<organism evidence="5 6">
    <name type="scientific">Halomonas binhaiensis</name>
    <dbReference type="NCBI Taxonomy" id="2562282"/>
    <lineage>
        <taxon>Bacteria</taxon>
        <taxon>Pseudomonadati</taxon>
        <taxon>Pseudomonadota</taxon>
        <taxon>Gammaproteobacteria</taxon>
        <taxon>Oceanospirillales</taxon>
        <taxon>Halomonadaceae</taxon>
        <taxon>Halomonas</taxon>
    </lineage>
</organism>
<evidence type="ECO:0000256" key="3">
    <source>
        <dbReference type="ARBA" id="ARBA00022729"/>
    </source>
</evidence>
<keyword evidence="4" id="KW-0500">Molybdenum</keyword>
<dbReference type="KEGG" id="hbh:E4T21_15650"/>
<dbReference type="GO" id="GO:0046872">
    <property type="term" value="F:metal ion binding"/>
    <property type="evidence" value="ECO:0007669"/>
    <property type="project" value="UniProtKB-KW"/>
</dbReference>
<dbReference type="NCBIfam" id="TIGR01256">
    <property type="entry name" value="modA"/>
    <property type="match status" value="1"/>
</dbReference>
<dbReference type="PIRSF" id="PIRSF004846">
    <property type="entry name" value="ModA"/>
    <property type="match status" value="1"/>
</dbReference>
<dbReference type="OrthoDB" id="9785015at2"/>
<evidence type="ECO:0000313" key="6">
    <source>
        <dbReference type="Proteomes" id="UP000324285"/>
    </source>
</evidence>
<keyword evidence="6" id="KW-1185">Reference proteome</keyword>
<dbReference type="EMBL" id="CP038437">
    <property type="protein sequence ID" value="QEM82817.1"/>
    <property type="molecule type" value="Genomic_DNA"/>
</dbReference>
<gene>
    <name evidence="5" type="primary">modA</name>
    <name evidence="5" type="ORF">E4T21_15650</name>
</gene>
<sequence length="277" mass="30041">MWITAVSQVRCSRICSILVGVLATGLSLLPVAGHAQGVSVAAASSLRFAMPELIQRFESQQGVEVRTTYGASGNFQRQIEQGAPFEVFLSADDERARALEDKGLTESEGKTYALGRLAWLQRDGQPLPPEDAPLEAVRQAVERYEADGVKARIALANPLHAPYGVAAQQVLEHADLWQRSRPLQVMGENVAQAAQFSLSAEAAGGLVAYSLVVASPEQDKQGYRLIPSDWHSPLVQRMVLVKGASEDARAFFEFMSSPEAAELLSRYGFSTPNPSEE</sequence>
<dbReference type="InterPro" id="IPR005950">
    <property type="entry name" value="ModA"/>
</dbReference>
<evidence type="ECO:0000256" key="4">
    <source>
        <dbReference type="PIRSR" id="PIRSR004846-1"/>
    </source>
</evidence>
<keyword evidence="3" id="KW-0732">Signal</keyword>
<keyword evidence="2 4" id="KW-0479">Metal-binding</keyword>
<dbReference type="Pfam" id="PF13531">
    <property type="entry name" value="SBP_bac_11"/>
    <property type="match status" value="1"/>
</dbReference>
<feature type="binding site" evidence="4">
    <location>
        <position position="72"/>
    </location>
    <ligand>
        <name>molybdate</name>
        <dbReference type="ChEBI" id="CHEBI:36264"/>
    </ligand>
</feature>
<name>A0A5C1NKB7_9GAMM</name>
<feature type="binding site" evidence="4">
    <location>
        <position position="190"/>
    </location>
    <ligand>
        <name>molybdate</name>
        <dbReference type="ChEBI" id="CHEBI:36264"/>
    </ligand>
</feature>
<evidence type="ECO:0000313" key="5">
    <source>
        <dbReference type="EMBL" id="QEM82817.1"/>
    </source>
</evidence>
<dbReference type="GO" id="GO:0030973">
    <property type="term" value="F:molybdate ion binding"/>
    <property type="evidence" value="ECO:0007669"/>
    <property type="project" value="InterPro"/>
</dbReference>
<dbReference type="PANTHER" id="PTHR30632">
    <property type="entry name" value="MOLYBDATE-BINDING PERIPLASMIC PROTEIN"/>
    <property type="match status" value="1"/>
</dbReference>
<dbReference type="Proteomes" id="UP000324285">
    <property type="component" value="Chromosome"/>
</dbReference>
<dbReference type="Gene3D" id="3.40.190.10">
    <property type="entry name" value="Periplasmic binding protein-like II"/>
    <property type="match status" value="2"/>
</dbReference>
<evidence type="ECO:0000256" key="1">
    <source>
        <dbReference type="ARBA" id="ARBA00009175"/>
    </source>
</evidence>
<feature type="binding site" evidence="4">
    <location>
        <position position="45"/>
    </location>
    <ligand>
        <name>molybdate</name>
        <dbReference type="ChEBI" id="CHEBI:36264"/>
    </ligand>
</feature>
<evidence type="ECO:0000256" key="2">
    <source>
        <dbReference type="ARBA" id="ARBA00022723"/>
    </source>
</evidence>
<dbReference type="InterPro" id="IPR050682">
    <property type="entry name" value="ModA/WtpA"/>
</dbReference>
<dbReference type="GO" id="GO:0015689">
    <property type="term" value="P:molybdate ion transport"/>
    <property type="evidence" value="ECO:0007669"/>
    <property type="project" value="InterPro"/>
</dbReference>
<proteinExistence type="inferred from homology"/>
<protein>
    <submittedName>
        <fullName evidence="5">Molybdate ABC transporter substrate-binding protein</fullName>
    </submittedName>
</protein>
<comment type="similarity">
    <text evidence="1">Belongs to the bacterial solute-binding protein ModA family.</text>
</comment>
<dbReference type="PANTHER" id="PTHR30632:SF14">
    <property type="entry name" value="TUNGSTATE_MOLYBDATE_CHROMATE-BINDING PROTEIN MODA"/>
    <property type="match status" value="1"/>
</dbReference>
<reference evidence="5" key="1">
    <citation type="submission" date="2021-02" db="EMBL/GenBank/DDBJ databases">
        <title>Strain Y2R2, a novel species of the genus Halomonas.</title>
        <authorList>
            <person name="Huang H."/>
        </authorList>
    </citation>
    <scope>NUCLEOTIDE SEQUENCE</scope>
    <source>
        <strain evidence="5">Y2R2</strain>
    </source>
</reference>
<dbReference type="RefSeq" id="WP_149285939.1">
    <property type="nucleotide sequence ID" value="NZ_CP038437.2"/>
</dbReference>
<dbReference type="SUPFAM" id="SSF53850">
    <property type="entry name" value="Periplasmic binding protein-like II"/>
    <property type="match status" value="1"/>
</dbReference>
<accession>A0A5C1NKB7</accession>